<dbReference type="Proteomes" id="UP000824927">
    <property type="component" value="Unassembled WGS sequence"/>
</dbReference>
<protein>
    <submittedName>
        <fullName evidence="1">Uncharacterized protein</fullName>
    </submittedName>
</protein>
<dbReference type="RefSeq" id="WP_222405150.1">
    <property type="nucleotide sequence ID" value="NZ_JAHVKP010000001.1"/>
</dbReference>
<dbReference type="AlphaFoldDB" id="A0A9Q3XCR0"/>
<evidence type="ECO:0000313" key="1">
    <source>
        <dbReference type="EMBL" id="MBY6218287.1"/>
    </source>
</evidence>
<organism evidence="1 2">
    <name type="scientific">Qipengyuania aquimaris</name>
    <dbReference type="NCBI Taxonomy" id="255984"/>
    <lineage>
        <taxon>Bacteria</taxon>
        <taxon>Pseudomonadati</taxon>
        <taxon>Pseudomonadota</taxon>
        <taxon>Alphaproteobacteria</taxon>
        <taxon>Sphingomonadales</taxon>
        <taxon>Erythrobacteraceae</taxon>
        <taxon>Qipengyuania</taxon>
    </lineage>
</organism>
<proteinExistence type="predicted"/>
<sequence length="53" mass="5705">MNLPKIDLISLPELDTVTGLFGSLSASEGPTVDDRVVVIMTYIYEVAPPEALL</sequence>
<gene>
    <name evidence="1" type="ORF">KUV31_08025</name>
</gene>
<name>A0A9Q3XCR0_9SPHN</name>
<comment type="caution">
    <text evidence="1">The sequence shown here is derived from an EMBL/GenBank/DDBJ whole genome shotgun (WGS) entry which is preliminary data.</text>
</comment>
<reference evidence="1" key="1">
    <citation type="submission" date="2021-06" db="EMBL/GenBank/DDBJ databases">
        <title>50 bacteria genomes isolated from Dapeng, Shenzhen, China.</title>
        <authorList>
            <person name="Zheng W."/>
            <person name="Yu S."/>
            <person name="Huang Y."/>
        </authorList>
    </citation>
    <scope>NUCLEOTIDE SEQUENCE</scope>
    <source>
        <strain evidence="1">DP4N28-2</strain>
    </source>
</reference>
<dbReference type="EMBL" id="JAHVKP010000001">
    <property type="protein sequence ID" value="MBY6218287.1"/>
    <property type="molecule type" value="Genomic_DNA"/>
</dbReference>
<accession>A0A9Q3XCR0</accession>
<evidence type="ECO:0000313" key="2">
    <source>
        <dbReference type="Proteomes" id="UP000824927"/>
    </source>
</evidence>